<proteinExistence type="predicted"/>
<evidence type="ECO:0000313" key="1">
    <source>
        <dbReference type="EMBL" id="GDY50898.1"/>
    </source>
</evidence>
<reference evidence="1 2" key="1">
    <citation type="journal article" date="2020" name="Int. J. Syst. Evol. Microbiol.">
        <title>Reclassification of Streptomyces castelarensis and Streptomyces sporoclivatus as later heterotypic synonyms of Streptomyces antimycoticus.</title>
        <authorList>
            <person name="Komaki H."/>
            <person name="Tamura T."/>
        </authorList>
    </citation>
    <scope>NUCLEOTIDE SEQUENCE [LARGE SCALE GENOMIC DNA]</scope>
    <source>
        <strain evidence="1 2">NBRC 13459</strain>
    </source>
</reference>
<gene>
    <name evidence="1" type="ORF">SVIO_015210</name>
</gene>
<keyword evidence="2" id="KW-1185">Reference proteome</keyword>
<sequence length="308" mass="32301">MGGDGEVHEDEVRGGRVEAAEHDVGGAEVPVHDVQFVQGGEGLVQLPYDAVDEHGVGRAGIVVEISGQVGLAVGRCQVVRVAVGPGVAGLGEVGEVAARPVPQQLPHPAVRGVAAVVPLEDVAATVVLDTVDGRLVRLVGAAQHGPQAEPAAQRDGQRSGVPAQVATPVRGLRGRRRGDLVLGGPGRRGGRRRGRLLVFGGRRPCVVRAPPLFGLPGDPVLVVVLVFRGGRLLVRMGHKGHLVNGRALSDSWWRRRRRPGAAGPWIKKAEPRKSEICSSTGELPAALSPAGNGRRETDFLFLGRSLAW</sequence>
<evidence type="ECO:0000313" key="2">
    <source>
        <dbReference type="Proteomes" id="UP000301309"/>
    </source>
</evidence>
<dbReference type="AlphaFoldDB" id="A0A4D4KX27"/>
<accession>A0A4D4KX27</accession>
<dbReference type="EMBL" id="BJHW01000001">
    <property type="protein sequence ID" value="GDY50898.1"/>
    <property type="molecule type" value="Genomic_DNA"/>
</dbReference>
<protein>
    <submittedName>
        <fullName evidence="1">Uncharacterized protein</fullName>
    </submittedName>
</protein>
<comment type="caution">
    <text evidence="1">The sequence shown here is derived from an EMBL/GenBank/DDBJ whole genome shotgun (WGS) entry which is preliminary data.</text>
</comment>
<dbReference type="Proteomes" id="UP000301309">
    <property type="component" value="Unassembled WGS sequence"/>
</dbReference>
<organism evidence="1 2">
    <name type="scientific">Streptomyces violaceusniger</name>
    <dbReference type="NCBI Taxonomy" id="68280"/>
    <lineage>
        <taxon>Bacteria</taxon>
        <taxon>Bacillati</taxon>
        <taxon>Actinomycetota</taxon>
        <taxon>Actinomycetes</taxon>
        <taxon>Kitasatosporales</taxon>
        <taxon>Streptomycetaceae</taxon>
        <taxon>Streptomyces</taxon>
        <taxon>Streptomyces violaceusniger group</taxon>
    </lineage>
</organism>
<name>A0A4D4KX27_STRVO</name>